<keyword evidence="1 6" id="KW-0597">Phosphoprotein</keyword>
<dbReference type="PANTHER" id="PTHR48111:SF1">
    <property type="entry name" value="TWO-COMPONENT RESPONSE REGULATOR ORR33"/>
    <property type="match status" value="1"/>
</dbReference>
<dbReference type="Proteomes" id="UP001171529">
    <property type="component" value="Unassembled WGS sequence"/>
</dbReference>
<gene>
    <name evidence="10" type="ORF">O8C91_01250</name>
    <name evidence="11" type="ORF">PJV92_01655</name>
</gene>
<dbReference type="AlphaFoldDB" id="A0AAP4UQL3"/>
<dbReference type="Gene3D" id="1.10.10.10">
    <property type="entry name" value="Winged helix-like DNA-binding domain superfamily/Winged helix DNA-binding domain"/>
    <property type="match status" value="1"/>
</dbReference>
<keyword evidence="3" id="KW-0805">Transcription regulation</keyword>
<dbReference type="PANTHER" id="PTHR48111">
    <property type="entry name" value="REGULATOR OF RPOS"/>
    <property type="match status" value="1"/>
</dbReference>
<evidence type="ECO:0000313" key="10">
    <source>
        <dbReference type="EMBL" id="MDN5062814.1"/>
    </source>
</evidence>
<feature type="DNA-binding region" description="OmpR/PhoB-type" evidence="7">
    <location>
        <begin position="132"/>
        <end position="229"/>
    </location>
</feature>
<reference evidence="10" key="2">
    <citation type="journal article" date="2023" name="Microorganisms">
        <title>Genomic Characterization of Arcobacter butzleri Strains Isolated from Various Sources in Lithuania.</title>
        <authorList>
            <person name="Uljanovas D."/>
            <person name="Golz G."/>
            <person name="Fleischmann S."/>
            <person name="Kudirkiene E."/>
            <person name="Kasetiene N."/>
            <person name="Grineviciene A."/>
            <person name="Tamuleviciene E."/>
            <person name="Aksomaitiene J."/>
            <person name="Alter T."/>
            <person name="Malakauskas M."/>
        </authorList>
    </citation>
    <scope>NUCLEOTIDE SEQUENCE</scope>
    <source>
        <strain evidence="11">H19</strain>
        <strain evidence="10">RCM39</strain>
    </source>
</reference>
<evidence type="ECO:0000256" key="1">
    <source>
        <dbReference type="ARBA" id="ARBA00022553"/>
    </source>
</evidence>
<feature type="modified residue" description="4-aspartylphosphate" evidence="6">
    <location>
        <position position="60"/>
    </location>
</feature>
<evidence type="ECO:0000256" key="3">
    <source>
        <dbReference type="ARBA" id="ARBA00023015"/>
    </source>
</evidence>
<dbReference type="PROSITE" id="PS51755">
    <property type="entry name" value="OMPR_PHOB"/>
    <property type="match status" value="1"/>
</dbReference>
<evidence type="ECO:0000259" key="9">
    <source>
        <dbReference type="PROSITE" id="PS51755"/>
    </source>
</evidence>
<reference evidence="10" key="1">
    <citation type="submission" date="2022-12" db="EMBL/GenBank/DDBJ databases">
        <authorList>
            <person name="Uljanovas D."/>
        </authorList>
    </citation>
    <scope>NUCLEOTIDE SEQUENCE</scope>
    <source>
        <strain evidence="11">H19</strain>
        <strain evidence="10">RCM39</strain>
    </source>
</reference>
<dbReference type="GO" id="GO:0005829">
    <property type="term" value="C:cytosol"/>
    <property type="evidence" value="ECO:0007669"/>
    <property type="project" value="TreeGrafter"/>
</dbReference>
<dbReference type="CDD" id="cd00383">
    <property type="entry name" value="trans_reg_C"/>
    <property type="match status" value="1"/>
</dbReference>
<proteinExistence type="predicted"/>
<evidence type="ECO:0000256" key="2">
    <source>
        <dbReference type="ARBA" id="ARBA00023012"/>
    </source>
</evidence>
<dbReference type="Pfam" id="PF00486">
    <property type="entry name" value="Trans_reg_C"/>
    <property type="match status" value="1"/>
</dbReference>
<organism evidence="10 12">
    <name type="scientific">Aliarcobacter butzleri</name>
    <dbReference type="NCBI Taxonomy" id="28197"/>
    <lineage>
        <taxon>Bacteria</taxon>
        <taxon>Pseudomonadati</taxon>
        <taxon>Campylobacterota</taxon>
        <taxon>Epsilonproteobacteria</taxon>
        <taxon>Campylobacterales</taxon>
        <taxon>Arcobacteraceae</taxon>
        <taxon>Aliarcobacter</taxon>
    </lineage>
</organism>
<dbReference type="GO" id="GO:0006355">
    <property type="term" value="P:regulation of DNA-templated transcription"/>
    <property type="evidence" value="ECO:0007669"/>
    <property type="project" value="InterPro"/>
</dbReference>
<dbReference type="EMBL" id="JAQJJM010000003">
    <property type="protein sequence ID" value="MDN5131420.1"/>
    <property type="molecule type" value="Genomic_DNA"/>
</dbReference>
<feature type="domain" description="OmpR/PhoB-type" evidence="9">
    <location>
        <begin position="132"/>
        <end position="229"/>
    </location>
</feature>
<keyword evidence="5" id="KW-0804">Transcription</keyword>
<dbReference type="GO" id="GO:0000976">
    <property type="term" value="F:transcription cis-regulatory region binding"/>
    <property type="evidence" value="ECO:0007669"/>
    <property type="project" value="TreeGrafter"/>
</dbReference>
<dbReference type="Pfam" id="PF00072">
    <property type="entry name" value="Response_reg"/>
    <property type="match status" value="1"/>
</dbReference>
<name>A0AAP4UQL3_9BACT</name>
<dbReference type="InterPro" id="IPR036388">
    <property type="entry name" value="WH-like_DNA-bd_sf"/>
</dbReference>
<dbReference type="SUPFAM" id="SSF52172">
    <property type="entry name" value="CheY-like"/>
    <property type="match status" value="1"/>
</dbReference>
<evidence type="ECO:0000313" key="11">
    <source>
        <dbReference type="EMBL" id="MDN5131420.1"/>
    </source>
</evidence>
<dbReference type="EMBL" id="JAPZDC010000001">
    <property type="protein sequence ID" value="MDN5062814.1"/>
    <property type="molecule type" value="Genomic_DNA"/>
</dbReference>
<dbReference type="Gene3D" id="3.40.50.2300">
    <property type="match status" value="1"/>
</dbReference>
<dbReference type="InterPro" id="IPR011006">
    <property type="entry name" value="CheY-like_superfamily"/>
</dbReference>
<dbReference type="InterPro" id="IPR001867">
    <property type="entry name" value="OmpR/PhoB-type_DNA-bd"/>
</dbReference>
<comment type="caution">
    <text evidence="10">The sequence shown here is derived from an EMBL/GenBank/DDBJ whole genome shotgun (WGS) entry which is preliminary data.</text>
</comment>
<feature type="domain" description="Response regulatory" evidence="8">
    <location>
        <begin position="11"/>
        <end position="125"/>
    </location>
</feature>
<dbReference type="RefSeq" id="WP_050072007.1">
    <property type="nucleotide sequence ID" value="NZ_CABVQZ010000015.1"/>
</dbReference>
<dbReference type="Proteomes" id="UP001171508">
    <property type="component" value="Unassembled WGS sequence"/>
</dbReference>
<evidence type="ECO:0000313" key="12">
    <source>
        <dbReference type="Proteomes" id="UP001171529"/>
    </source>
</evidence>
<dbReference type="InterPro" id="IPR016032">
    <property type="entry name" value="Sig_transdc_resp-reg_C-effctor"/>
</dbReference>
<evidence type="ECO:0000256" key="5">
    <source>
        <dbReference type="ARBA" id="ARBA00023163"/>
    </source>
</evidence>
<evidence type="ECO:0000256" key="7">
    <source>
        <dbReference type="PROSITE-ProRule" id="PRU01091"/>
    </source>
</evidence>
<dbReference type="PROSITE" id="PS50110">
    <property type="entry name" value="RESPONSE_REGULATORY"/>
    <property type="match status" value="1"/>
</dbReference>
<keyword evidence="4 7" id="KW-0238">DNA-binding</keyword>
<evidence type="ECO:0000256" key="4">
    <source>
        <dbReference type="ARBA" id="ARBA00023125"/>
    </source>
</evidence>
<protein>
    <submittedName>
        <fullName evidence="10">Response regulator transcription factor</fullName>
    </submittedName>
</protein>
<keyword evidence="2" id="KW-0902">Two-component regulatory system</keyword>
<dbReference type="SMART" id="SM00862">
    <property type="entry name" value="Trans_reg_C"/>
    <property type="match status" value="1"/>
</dbReference>
<dbReference type="InterPro" id="IPR039420">
    <property type="entry name" value="WalR-like"/>
</dbReference>
<dbReference type="SUPFAM" id="SSF46894">
    <property type="entry name" value="C-terminal effector domain of the bipartite response regulators"/>
    <property type="match status" value="1"/>
</dbReference>
<accession>A0AAP4UQL3</accession>
<dbReference type="GO" id="GO:0032993">
    <property type="term" value="C:protein-DNA complex"/>
    <property type="evidence" value="ECO:0007669"/>
    <property type="project" value="TreeGrafter"/>
</dbReference>
<evidence type="ECO:0000259" key="8">
    <source>
        <dbReference type="PROSITE" id="PS50110"/>
    </source>
</evidence>
<dbReference type="GO" id="GO:0000156">
    <property type="term" value="F:phosphorelay response regulator activity"/>
    <property type="evidence" value="ECO:0007669"/>
    <property type="project" value="TreeGrafter"/>
</dbReference>
<sequence length="231" mass="26865">MSSKDNLKSFTLLYAEDDKAIQKEMLEYFASYFKEVFIANDGKEALELYKKYKPDVLILDIYMPHLTGLELAKTLRENDYKTKIVLMTAYSKDSILLEAINIDINYYIIKPATLQKIKDMLDKISNDLLRSSDKIVYLDENIYFNLSSKKLYNQNDELKLSKKESDLLELFIKNTNKEISIEDIIAYCWNDIFAEISVDSVKSLVSNLRKKLPQKTISNVYGVGYILNIKQ</sequence>
<dbReference type="SMART" id="SM00448">
    <property type="entry name" value="REC"/>
    <property type="match status" value="1"/>
</dbReference>
<dbReference type="InterPro" id="IPR001789">
    <property type="entry name" value="Sig_transdc_resp-reg_receiver"/>
</dbReference>
<evidence type="ECO:0000256" key="6">
    <source>
        <dbReference type="PROSITE-ProRule" id="PRU00169"/>
    </source>
</evidence>